<feature type="domain" description="Zn(2)-C6 fungal-type" evidence="3">
    <location>
        <begin position="9"/>
        <end position="37"/>
    </location>
</feature>
<dbReference type="Gene3D" id="4.10.240.10">
    <property type="entry name" value="Zn(2)-C6 fungal-type DNA-binding domain"/>
    <property type="match status" value="1"/>
</dbReference>
<dbReference type="InterPro" id="IPR053175">
    <property type="entry name" value="DHMBA_Reg_Transcription_Factor"/>
</dbReference>
<evidence type="ECO:0000313" key="5">
    <source>
        <dbReference type="Proteomes" id="UP000799324"/>
    </source>
</evidence>
<dbReference type="Pfam" id="PF00172">
    <property type="entry name" value="Zn_clus"/>
    <property type="match status" value="1"/>
</dbReference>
<gene>
    <name evidence="4" type="ORF">K491DRAFT_688893</name>
</gene>
<name>A0A6A6TKG6_9PLEO</name>
<evidence type="ECO:0000256" key="2">
    <source>
        <dbReference type="SAM" id="MobiDB-lite"/>
    </source>
</evidence>
<dbReference type="GO" id="GO:0000981">
    <property type="term" value="F:DNA-binding transcription factor activity, RNA polymerase II-specific"/>
    <property type="evidence" value="ECO:0007669"/>
    <property type="project" value="InterPro"/>
</dbReference>
<evidence type="ECO:0000313" key="4">
    <source>
        <dbReference type="EMBL" id="KAF2659791.1"/>
    </source>
</evidence>
<protein>
    <recommendedName>
        <fullName evidence="3">Zn(2)-C6 fungal-type domain-containing protein</fullName>
    </recommendedName>
</protein>
<dbReference type="InterPro" id="IPR001138">
    <property type="entry name" value="Zn2Cys6_DnaBD"/>
</dbReference>
<dbReference type="InterPro" id="IPR036864">
    <property type="entry name" value="Zn2-C6_fun-type_DNA-bd_sf"/>
</dbReference>
<dbReference type="AlphaFoldDB" id="A0A6A6TKG6"/>
<evidence type="ECO:0000259" key="3">
    <source>
        <dbReference type="PROSITE" id="PS50048"/>
    </source>
</evidence>
<accession>A0A6A6TKG6</accession>
<dbReference type="PANTHER" id="PTHR38791:SF5">
    <property type="entry name" value="TRANSCRIPTION FACTOR DBAG-RELATED"/>
    <property type="match status" value="1"/>
</dbReference>
<dbReference type="PROSITE" id="PS50048">
    <property type="entry name" value="ZN2_CY6_FUNGAL_2"/>
    <property type="match status" value="1"/>
</dbReference>
<feature type="region of interest" description="Disordered" evidence="2">
    <location>
        <begin position="58"/>
        <end position="84"/>
    </location>
</feature>
<proteinExistence type="predicted"/>
<dbReference type="OrthoDB" id="2991872at2759"/>
<keyword evidence="1" id="KW-0539">Nucleus</keyword>
<organism evidence="4 5">
    <name type="scientific">Lophiostoma macrostomum CBS 122681</name>
    <dbReference type="NCBI Taxonomy" id="1314788"/>
    <lineage>
        <taxon>Eukaryota</taxon>
        <taxon>Fungi</taxon>
        <taxon>Dikarya</taxon>
        <taxon>Ascomycota</taxon>
        <taxon>Pezizomycotina</taxon>
        <taxon>Dothideomycetes</taxon>
        <taxon>Pleosporomycetidae</taxon>
        <taxon>Pleosporales</taxon>
        <taxon>Lophiostomataceae</taxon>
        <taxon>Lophiostoma</taxon>
    </lineage>
</organism>
<dbReference type="SUPFAM" id="SSF57701">
    <property type="entry name" value="Zn2/Cys6 DNA-binding domain"/>
    <property type="match status" value="1"/>
</dbReference>
<dbReference type="CDD" id="cd00067">
    <property type="entry name" value="GAL4"/>
    <property type="match status" value="1"/>
</dbReference>
<dbReference type="GO" id="GO:0008270">
    <property type="term" value="F:zinc ion binding"/>
    <property type="evidence" value="ECO:0007669"/>
    <property type="project" value="InterPro"/>
</dbReference>
<dbReference type="SMART" id="SM00066">
    <property type="entry name" value="GAL4"/>
    <property type="match status" value="1"/>
</dbReference>
<dbReference type="Proteomes" id="UP000799324">
    <property type="component" value="Unassembled WGS sequence"/>
</dbReference>
<dbReference type="PROSITE" id="PS00463">
    <property type="entry name" value="ZN2_CY6_FUNGAL_1"/>
    <property type="match status" value="1"/>
</dbReference>
<reference evidence="4" key="1">
    <citation type="journal article" date="2020" name="Stud. Mycol.">
        <title>101 Dothideomycetes genomes: a test case for predicting lifestyles and emergence of pathogens.</title>
        <authorList>
            <person name="Haridas S."/>
            <person name="Albert R."/>
            <person name="Binder M."/>
            <person name="Bloem J."/>
            <person name="Labutti K."/>
            <person name="Salamov A."/>
            <person name="Andreopoulos B."/>
            <person name="Baker S."/>
            <person name="Barry K."/>
            <person name="Bills G."/>
            <person name="Bluhm B."/>
            <person name="Cannon C."/>
            <person name="Castanera R."/>
            <person name="Culley D."/>
            <person name="Daum C."/>
            <person name="Ezra D."/>
            <person name="Gonzalez J."/>
            <person name="Henrissat B."/>
            <person name="Kuo A."/>
            <person name="Liang C."/>
            <person name="Lipzen A."/>
            <person name="Lutzoni F."/>
            <person name="Magnuson J."/>
            <person name="Mondo S."/>
            <person name="Nolan M."/>
            <person name="Ohm R."/>
            <person name="Pangilinan J."/>
            <person name="Park H.-J."/>
            <person name="Ramirez L."/>
            <person name="Alfaro M."/>
            <person name="Sun H."/>
            <person name="Tritt A."/>
            <person name="Yoshinaga Y."/>
            <person name="Zwiers L.-H."/>
            <person name="Turgeon B."/>
            <person name="Goodwin S."/>
            <person name="Spatafora J."/>
            <person name="Crous P."/>
            <person name="Grigoriev I."/>
        </authorList>
    </citation>
    <scope>NUCLEOTIDE SEQUENCE</scope>
    <source>
        <strain evidence="4">CBS 122681</strain>
    </source>
</reference>
<sequence>MVYRGRSGACSTCKQRHVKCDQAKPHCRFCLRLGLVCGGYQVHSPKFKFRDQTVKLLGQTQSAPRRKRTTDPQHDAIPTSTPTPRPMIDLDTAVPFFLMHFADMGRDFGSTGGFFEMLIPVYRSQPQHSALSLTLSVVSLDMLGLWRHDTGRFQSSRKVYAQAIERLRVSLDDPVERGKPATMLTVLLLQFHERLAAVLHGRRPVSFTHHDGAISLLPFADSGELNKRIHTYMQRHIVHNEVIISIHQKKLPQPLGCSRLGEPSSVTAPENPNSELDIICASVAELQANVLHFFTQGPTGHALSRGLKSYWAEAHLIEDRLLAWERGVPQDWRPLTLNAAHDFDVSIPSYRSTCDIYPSCQIASIWNLWRLQRLLLNKIRLVYLCTPLEHTEIDSESDHTTAYLSSSTRPLNTLHGDVESICRSIPFYLGNRTGVSSLADFSDSTIVFPSLPPSNRPHDLSLDSTCMRQDVSRDKHQRHLIAQGPWHAMDPLSQLLSLLSEDHGQSLASMIERETKAWIQQQFVRVMILLGNHIEEASQSAMCGSKQEFIHSTAKRIAQSS</sequence>
<keyword evidence="5" id="KW-1185">Reference proteome</keyword>
<evidence type="ECO:0000256" key="1">
    <source>
        <dbReference type="ARBA" id="ARBA00023242"/>
    </source>
</evidence>
<dbReference type="PANTHER" id="PTHR38791">
    <property type="entry name" value="ZN(II)2CYS6 TRANSCRIPTION FACTOR (EUROFUNG)-RELATED-RELATED"/>
    <property type="match status" value="1"/>
</dbReference>
<dbReference type="EMBL" id="MU004304">
    <property type="protein sequence ID" value="KAF2659791.1"/>
    <property type="molecule type" value="Genomic_DNA"/>
</dbReference>